<evidence type="ECO:0000313" key="9">
    <source>
        <dbReference type="Proteomes" id="UP000729357"/>
    </source>
</evidence>
<dbReference type="Gene3D" id="4.10.240.10">
    <property type="entry name" value="Zn(2)-C6 fungal-type DNA-binding domain"/>
    <property type="match status" value="1"/>
</dbReference>
<dbReference type="EMBL" id="JAHFXS010002019">
    <property type="protein sequence ID" value="KAG9974337.1"/>
    <property type="molecule type" value="Genomic_DNA"/>
</dbReference>
<feature type="domain" description="Zn(2)-C6 fungal-type" evidence="7">
    <location>
        <begin position="53"/>
        <end position="84"/>
    </location>
</feature>
<feature type="compositionally biased region" description="Polar residues" evidence="6">
    <location>
        <begin position="1"/>
        <end position="22"/>
    </location>
</feature>
<reference evidence="8" key="2">
    <citation type="submission" date="2021-08" db="EMBL/GenBank/DDBJ databases">
        <authorList>
            <person name="Gostincar C."/>
            <person name="Sun X."/>
            <person name="Song Z."/>
            <person name="Gunde-Cimerman N."/>
        </authorList>
    </citation>
    <scope>NUCLEOTIDE SEQUENCE</scope>
    <source>
        <strain evidence="8">EXF-9298</strain>
    </source>
</reference>
<evidence type="ECO:0000256" key="6">
    <source>
        <dbReference type="SAM" id="MobiDB-lite"/>
    </source>
</evidence>
<evidence type="ECO:0000256" key="1">
    <source>
        <dbReference type="ARBA" id="ARBA00023015"/>
    </source>
</evidence>
<name>A0A9P8FJB1_AURME</name>
<dbReference type="PANTHER" id="PTHR31069">
    <property type="entry name" value="OLEATE-ACTIVATED TRANSCRIPTION FACTOR 1-RELATED"/>
    <property type="match status" value="1"/>
</dbReference>
<dbReference type="InterPro" id="IPR001138">
    <property type="entry name" value="Zn2Cys6_DnaBD"/>
</dbReference>
<protein>
    <recommendedName>
        <fullName evidence="7">Zn(2)-C6 fungal-type domain-containing protein</fullName>
    </recommendedName>
</protein>
<dbReference type="Pfam" id="PF00172">
    <property type="entry name" value="Zn_clus"/>
    <property type="match status" value="1"/>
</dbReference>
<evidence type="ECO:0000256" key="4">
    <source>
        <dbReference type="ARBA" id="ARBA00023242"/>
    </source>
</evidence>
<dbReference type="PROSITE" id="PS50048">
    <property type="entry name" value="ZN2_CY6_FUNGAL_2"/>
    <property type="match status" value="1"/>
</dbReference>
<organism evidence="8 9">
    <name type="scientific">Aureobasidium melanogenum</name>
    <name type="common">Aureobasidium pullulans var. melanogenum</name>
    <dbReference type="NCBI Taxonomy" id="46634"/>
    <lineage>
        <taxon>Eukaryota</taxon>
        <taxon>Fungi</taxon>
        <taxon>Dikarya</taxon>
        <taxon>Ascomycota</taxon>
        <taxon>Pezizomycotina</taxon>
        <taxon>Dothideomycetes</taxon>
        <taxon>Dothideomycetidae</taxon>
        <taxon>Dothideales</taxon>
        <taxon>Saccotheciaceae</taxon>
        <taxon>Aureobasidium</taxon>
    </lineage>
</organism>
<feature type="region of interest" description="Disordered" evidence="6">
    <location>
        <begin position="128"/>
        <end position="176"/>
    </location>
</feature>
<feature type="coiled-coil region" evidence="5">
    <location>
        <begin position="93"/>
        <end position="120"/>
    </location>
</feature>
<dbReference type="GO" id="GO:0008270">
    <property type="term" value="F:zinc ion binding"/>
    <property type="evidence" value="ECO:0007669"/>
    <property type="project" value="InterPro"/>
</dbReference>
<dbReference type="PROSITE" id="PS00463">
    <property type="entry name" value="ZN2_CY6_FUNGAL_1"/>
    <property type="match status" value="1"/>
</dbReference>
<sequence length="289" mass="31751">MNQEEPSFSTAAPDSPYPNTALQARDPVGESTPSSSQSNGPPPRKRAPLASVACQDCRRRKTKCDGKKPSCSNCTKRNVPTCTYDLEPNQSRVAAYKQKIEQQISSIKKLEEEIEVLKKSPFHSRGVVVRTPVSEPTPSSSNNSSGGVPMQLLLNPAPEPNGVSSGQRSSNTLAPYLSTSLPPVQTVNREAELLYCQRELEIEMRKLQDENRTLRTLISLLNSLDDRDTAQNMAKEIHTHGVSDDLLSRAQHLVASQVWSSSLPNLLNQAKLQAQRPPGRTAENSWSVP</sequence>
<dbReference type="AlphaFoldDB" id="A0A9P8FJB1"/>
<dbReference type="PANTHER" id="PTHR31069:SF12">
    <property type="entry name" value="TRANSCRIPTION FACTOR DOMAIN-CONTAINING PROTEIN"/>
    <property type="match status" value="1"/>
</dbReference>
<gene>
    <name evidence="8" type="ORF">KCU98_g12062</name>
</gene>
<keyword evidence="5" id="KW-0175">Coiled coil</keyword>
<evidence type="ECO:0000259" key="7">
    <source>
        <dbReference type="PROSITE" id="PS50048"/>
    </source>
</evidence>
<feature type="compositionally biased region" description="Polar residues" evidence="6">
    <location>
        <begin position="162"/>
        <end position="176"/>
    </location>
</feature>
<dbReference type="GO" id="GO:0045944">
    <property type="term" value="P:positive regulation of transcription by RNA polymerase II"/>
    <property type="evidence" value="ECO:0007669"/>
    <property type="project" value="TreeGrafter"/>
</dbReference>
<dbReference type="SMART" id="SM00066">
    <property type="entry name" value="GAL4"/>
    <property type="match status" value="1"/>
</dbReference>
<feature type="region of interest" description="Disordered" evidence="6">
    <location>
        <begin position="1"/>
        <end position="52"/>
    </location>
</feature>
<keyword evidence="2" id="KW-0238">DNA-binding</keyword>
<accession>A0A9P8FJB1</accession>
<feature type="non-terminal residue" evidence="8">
    <location>
        <position position="289"/>
    </location>
</feature>
<feature type="compositionally biased region" description="Low complexity" evidence="6">
    <location>
        <begin position="128"/>
        <end position="149"/>
    </location>
</feature>
<reference evidence="8" key="1">
    <citation type="journal article" date="2021" name="J Fungi (Basel)">
        <title>Virulence traits and population genomics of the black yeast Aureobasidium melanogenum.</title>
        <authorList>
            <person name="Cernosa A."/>
            <person name="Sun X."/>
            <person name="Gostincar C."/>
            <person name="Fang C."/>
            <person name="Gunde-Cimerman N."/>
            <person name="Song Z."/>
        </authorList>
    </citation>
    <scope>NUCLEOTIDE SEQUENCE</scope>
    <source>
        <strain evidence="8">EXF-9298</strain>
    </source>
</reference>
<dbReference type="InterPro" id="IPR036864">
    <property type="entry name" value="Zn2-C6_fun-type_DNA-bd_sf"/>
</dbReference>
<evidence type="ECO:0000256" key="3">
    <source>
        <dbReference type="ARBA" id="ARBA00023163"/>
    </source>
</evidence>
<evidence type="ECO:0000313" key="8">
    <source>
        <dbReference type="EMBL" id="KAG9974337.1"/>
    </source>
</evidence>
<keyword evidence="1" id="KW-0805">Transcription regulation</keyword>
<dbReference type="SUPFAM" id="SSF57701">
    <property type="entry name" value="Zn2/Cys6 DNA-binding domain"/>
    <property type="match status" value="1"/>
</dbReference>
<dbReference type="GO" id="GO:0000981">
    <property type="term" value="F:DNA-binding transcription factor activity, RNA polymerase II-specific"/>
    <property type="evidence" value="ECO:0007669"/>
    <property type="project" value="InterPro"/>
</dbReference>
<evidence type="ECO:0000256" key="2">
    <source>
        <dbReference type="ARBA" id="ARBA00023125"/>
    </source>
</evidence>
<keyword evidence="9" id="KW-1185">Reference proteome</keyword>
<dbReference type="GO" id="GO:0005634">
    <property type="term" value="C:nucleus"/>
    <property type="evidence" value="ECO:0007669"/>
    <property type="project" value="TreeGrafter"/>
</dbReference>
<keyword evidence="3" id="KW-0804">Transcription</keyword>
<proteinExistence type="predicted"/>
<dbReference type="GO" id="GO:0000978">
    <property type="term" value="F:RNA polymerase II cis-regulatory region sequence-specific DNA binding"/>
    <property type="evidence" value="ECO:0007669"/>
    <property type="project" value="TreeGrafter"/>
</dbReference>
<dbReference type="CDD" id="cd00067">
    <property type="entry name" value="GAL4"/>
    <property type="match status" value="1"/>
</dbReference>
<evidence type="ECO:0000256" key="5">
    <source>
        <dbReference type="SAM" id="Coils"/>
    </source>
</evidence>
<dbReference type="InterPro" id="IPR050675">
    <property type="entry name" value="OAF3"/>
</dbReference>
<dbReference type="Proteomes" id="UP000729357">
    <property type="component" value="Unassembled WGS sequence"/>
</dbReference>
<keyword evidence="4" id="KW-0539">Nucleus</keyword>
<comment type="caution">
    <text evidence="8">The sequence shown here is derived from an EMBL/GenBank/DDBJ whole genome shotgun (WGS) entry which is preliminary data.</text>
</comment>